<keyword evidence="2" id="KW-1133">Transmembrane helix</keyword>
<comment type="caution">
    <text evidence="3">The sequence shown here is derived from an EMBL/GenBank/DDBJ whole genome shotgun (WGS) entry which is preliminary data.</text>
</comment>
<name>A0A2I0KUU9_PUNGR</name>
<feature type="transmembrane region" description="Helical" evidence="2">
    <location>
        <begin position="52"/>
        <end position="76"/>
    </location>
</feature>
<dbReference type="EMBL" id="PGOL01000332">
    <property type="protein sequence ID" value="PKI72247.1"/>
    <property type="molecule type" value="Genomic_DNA"/>
</dbReference>
<evidence type="ECO:0000256" key="2">
    <source>
        <dbReference type="SAM" id="Phobius"/>
    </source>
</evidence>
<evidence type="ECO:0000313" key="3">
    <source>
        <dbReference type="EMBL" id="PKI72247.1"/>
    </source>
</evidence>
<accession>A0A2I0KUU9</accession>
<dbReference type="AlphaFoldDB" id="A0A2I0KUU9"/>
<organism evidence="3 4">
    <name type="scientific">Punica granatum</name>
    <name type="common">Pomegranate</name>
    <dbReference type="NCBI Taxonomy" id="22663"/>
    <lineage>
        <taxon>Eukaryota</taxon>
        <taxon>Viridiplantae</taxon>
        <taxon>Streptophyta</taxon>
        <taxon>Embryophyta</taxon>
        <taxon>Tracheophyta</taxon>
        <taxon>Spermatophyta</taxon>
        <taxon>Magnoliopsida</taxon>
        <taxon>eudicotyledons</taxon>
        <taxon>Gunneridae</taxon>
        <taxon>Pentapetalae</taxon>
        <taxon>rosids</taxon>
        <taxon>malvids</taxon>
        <taxon>Myrtales</taxon>
        <taxon>Lythraceae</taxon>
        <taxon>Punica</taxon>
    </lineage>
</organism>
<sequence>MTTPSHACPSRIPRKVDTLKPRNPKSRNAGECSGGPRTQKPILLRFDDWSEAVRFCLLFVPLCAVLLVSACFVLWVERLTRQPRLEIDDRRCHRNPRTGLS</sequence>
<evidence type="ECO:0000313" key="4">
    <source>
        <dbReference type="Proteomes" id="UP000233551"/>
    </source>
</evidence>
<dbReference type="Proteomes" id="UP000233551">
    <property type="component" value="Unassembled WGS sequence"/>
</dbReference>
<reference evidence="3 4" key="1">
    <citation type="submission" date="2017-11" db="EMBL/GenBank/DDBJ databases">
        <title>De-novo sequencing of pomegranate (Punica granatum L.) genome.</title>
        <authorList>
            <person name="Akparov Z."/>
            <person name="Amiraslanov A."/>
            <person name="Hajiyeva S."/>
            <person name="Abbasov M."/>
            <person name="Kaur K."/>
            <person name="Hamwieh A."/>
            <person name="Solovyev V."/>
            <person name="Salamov A."/>
            <person name="Braich B."/>
            <person name="Kosarev P."/>
            <person name="Mahmoud A."/>
            <person name="Hajiyev E."/>
            <person name="Babayeva S."/>
            <person name="Izzatullayeva V."/>
            <person name="Mammadov A."/>
            <person name="Mammadov A."/>
            <person name="Sharifova S."/>
            <person name="Ojaghi J."/>
            <person name="Eynullazada K."/>
            <person name="Bayramov B."/>
            <person name="Abdulazimova A."/>
            <person name="Shahmuradov I."/>
        </authorList>
    </citation>
    <scope>NUCLEOTIDE SEQUENCE [LARGE SCALE GENOMIC DNA]</scope>
    <source>
        <strain evidence="4">cv. AG2017</strain>
        <tissue evidence="3">Leaf</tissue>
    </source>
</reference>
<keyword evidence="4" id="KW-1185">Reference proteome</keyword>
<evidence type="ECO:0000256" key="1">
    <source>
        <dbReference type="SAM" id="MobiDB-lite"/>
    </source>
</evidence>
<feature type="region of interest" description="Disordered" evidence="1">
    <location>
        <begin position="1"/>
        <end position="40"/>
    </location>
</feature>
<protein>
    <submittedName>
        <fullName evidence="3">Uncharacterized protein</fullName>
    </submittedName>
</protein>
<keyword evidence="2" id="KW-0812">Transmembrane</keyword>
<proteinExistence type="predicted"/>
<keyword evidence="2" id="KW-0472">Membrane</keyword>
<gene>
    <name evidence="3" type="ORF">CRG98_007321</name>
</gene>